<dbReference type="Pfam" id="PF03151">
    <property type="entry name" value="TPT"/>
    <property type="match status" value="1"/>
</dbReference>
<evidence type="ECO:0000256" key="3">
    <source>
        <dbReference type="ARBA" id="ARBA00010425"/>
    </source>
</evidence>
<dbReference type="PANTHER" id="PTHR11132">
    <property type="entry name" value="SOLUTE CARRIER FAMILY 35"/>
    <property type="match status" value="1"/>
</dbReference>
<evidence type="ECO:0000256" key="8">
    <source>
        <dbReference type="SAM" id="Phobius"/>
    </source>
</evidence>
<evidence type="ECO:0000256" key="2">
    <source>
        <dbReference type="ARBA" id="ARBA00004477"/>
    </source>
</evidence>
<evidence type="ECO:0000256" key="7">
    <source>
        <dbReference type="ARBA" id="ARBA00023136"/>
    </source>
</evidence>
<keyword evidence="7 8" id="KW-0472">Membrane</keyword>
<accession>A0A8K0L0H0</accession>
<evidence type="ECO:0000259" key="9">
    <source>
        <dbReference type="Pfam" id="PF03151"/>
    </source>
</evidence>
<organism evidence="10 11">
    <name type="scientific">Elsinoe batatas</name>
    <dbReference type="NCBI Taxonomy" id="2601811"/>
    <lineage>
        <taxon>Eukaryota</taxon>
        <taxon>Fungi</taxon>
        <taxon>Dikarya</taxon>
        <taxon>Ascomycota</taxon>
        <taxon>Pezizomycotina</taxon>
        <taxon>Dothideomycetes</taxon>
        <taxon>Dothideomycetidae</taxon>
        <taxon>Myriangiales</taxon>
        <taxon>Elsinoaceae</taxon>
        <taxon>Elsinoe</taxon>
    </lineage>
</organism>
<feature type="transmembrane region" description="Helical" evidence="8">
    <location>
        <begin position="293"/>
        <end position="312"/>
    </location>
</feature>
<keyword evidence="6 8" id="KW-1133">Transmembrane helix</keyword>
<protein>
    <recommendedName>
        <fullName evidence="9">Sugar phosphate transporter domain-containing protein</fullName>
    </recommendedName>
</protein>
<comment type="similarity">
    <text evidence="3">Belongs to the TPT transporter family. SLC35D subfamily.</text>
</comment>
<gene>
    <name evidence="10" type="ORF">KVT40_007122</name>
</gene>
<proteinExistence type="inferred from homology"/>
<feature type="transmembrane region" description="Helical" evidence="8">
    <location>
        <begin position="108"/>
        <end position="129"/>
    </location>
</feature>
<comment type="subunit">
    <text evidence="4">Homooligomer.</text>
</comment>
<dbReference type="InterPro" id="IPR050186">
    <property type="entry name" value="TPT_transporter"/>
</dbReference>
<evidence type="ECO:0000256" key="5">
    <source>
        <dbReference type="ARBA" id="ARBA00022692"/>
    </source>
</evidence>
<feature type="transmembrane region" description="Helical" evidence="8">
    <location>
        <begin position="196"/>
        <end position="214"/>
    </location>
</feature>
<dbReference type="GO" id="GO:0005789">
    <property type="term" value="C:endoplasmic reticulum membrane"/>
    <property type="evidence" value="ECO:0007669"/>
    <property type="project" value="UniProtKB-SubCell"/>
</dbReference>
<dbReference type="InterPro" id="IPR004853">
    <property type="entry name" value="Sugar_P_trans_dom"/>
</dbReference>
<comment type="subcellular location">
    <subcellularLocation>
        <location evidence="2">Endoplasmic reticulum membrane</location>
        <topology evidence="2">Multi-pass membrane protein</topology>
    </subcellularLocation>
</comment>
<evidence type="ECO:0000256" key="4">
    <source>
        <dbReference type="ARBA" id="ARBA00011182"/>
    </source>
</evidence>
<name>A0A8K0L0H0_9PEZI</name>
<sequence>MLTKFNVEVTSWQPLHTLLSVDVSPLGLLALMSAPRDTEQLENLLGNGELKQDLESNVESLQGNVDNRNYEYTVGARYKLVLLAVYLGLNMTLTLHSKAILQQIPCPWLLTTLHTTSSSIGCSLVFFGTRSTLTRLSSRDVITLVAFSFLFTINIAISVVSLSLVSVPFHQTARALIPASTIAAYAILYKRSYSTWTQLSILPIVCGVALATYGDISFTILGLTTTLLGVVLAPCKAIATNRILTGRLSLPPLEVLMWMSPLAAAQSCIYAGMVGEIGQLQQLMADNKLTKDLILTLFCNGCLALVLNITSFQSNKSAGALTLTVCGNVKQMLTILLGIVLFNVHINWVNGLGLAVAALGAALFSWVELRAKEASKS</sequence>
<dbReference type="AlphaFoldDB" id="A0A8K0L0H0"/>
<keyword evidence="5 8" id="KW-0812">Transmembrane</keyword>
<dbReference type="EMBL" id="JAESVG020000008">
    <property type="protein sequence ID" value="KAG8625371.1"/>
    <property type="molecule type" value="Genomic_DNA"/>
</dbReference>
<feature type="transmembrane region" description="Helical" evidence="8">
    <location>
        <begin position="141"/>
        <end position="165"/>
    </location>
</feature>
<feature type="transmembrane region" description="Helical" evidence="8">
    <location>
        <begin position="348"/>
        <end position="367"/>
    </location>
</feature>
<comment type="caution">
    <text evidence="10">The sequence shown here is derived from an EMBL/GenBank/DDBJ whole genome shotgun (WGS) entry which is preliminary data.</text>
</comment>
<dbReference type="OrthoDB" id="10261634at2759"/>
<keyword evidence="11" id="KW-1185">Reference proteome</keyword>
<feature type="transmembrane region" description="Helical" evidence="8">
    <location>
        <begin position="171"/>
        <end position="189"/>
    </location>
</feature>
<dbReference type="Proteomes" id="UP000809789">
    <property type="component" value="Unassembled WGS sequence"/>
</dbReference>
<evidence type="ECO:0000313" key="10">
    <source>
        <dbReference type="EMBL" id="KAG8625371.1"/>
    </source>
</evidence>
<feature type="transmembrane region" description="Helical" evidence="8">
    <location>
        <begin position="319"/>
        <end position="342"/>
    </location>
</feature>
<evidence type="ECO:0000256" key="6">
    <source>
        <dbReference type="ARBA" id="ARBA00022989"/>
    </source>
</evidence>
<evidence type="ECO:0000256" key="1">
    <source>
        <dbReference type="ARBA" id="ARBA00003420"/>
    </source>
</evidence>
<evidence type="ECO:0000313" key="11">
    <source>
        <dbReference type="Proteomes" id="UP000809789"/>
    </source>
</evidence>
<reference evidence="10" key="1">
    <citation type="submission" date="2021-07" db="EMBL/GenBank/DDBJ databases">
        <title>Elsinoe batatas strain:CRI-CJ2 Genome sequencing and assembly.</title>
        <authorList>
            <person name="Huang L."/>
        </authorList>
    </citation>
    <scope>NUCLEOTIDE SEQUENCE</scope>
    <source>
        <strain evidence="10">CRI-CJ2</strain>
    </source>
</reference>
<comment type="function">
    <text evidence="1">Involved in the import of GDP-mannose from the cytoplasm into the Golgi lumen.</text>
</comment>
<feature type="transmembrane region" description="Helical" evidence="8">
    <location>
        <begin position="78"/>
        <end position="96"/>
    </location>
</feature>
<feature type="domain" description="Sugar phosphate transporter" evidence="9">
    <location>
        <begin position="81"/>
        <end position="365"/>
    </location>
</feature>